<evidence type="ECO:0000313" key="3">
    <source>
        <dbReference type="Proteomes" id="UP000006718"/>
    </source>
</evidence>
<dbReference type="AlphaFoldDB" id="F7GUC5"/>
<dbReference type="VEuPathDB" id="HostDB:ENSMMUG00000013585"/>
<keyword evidence="1" id="KW-0812">Transmembrane</keyword>
<keyword evidence="1" id="KW-0472">Membrane</keyword>
<feature type="transmembrane region" description="Helical" evidence="1">
    <location>
        <begin position="133"/>
        <end position="154"/>
    </location>
</feature>
<dbReference type="HOGENOM" id="CLU_161010_0_0_1"/>
<dbReference type="Ensembl" id="ENSMMUT00000019069.3">
    <property type="protein sequence ID" value="ENSMMUP00000017859.3"/>
    <property type="gene ID" value="ENSMMUG00000013585.3"/>
</dbReference>
<proteinExistence type="predicted"/>
<evidence type="ECO:0000256" key="1">
    <source>
        <dbReference type="SAM" id="Phobius"/>
    </source>
</evidence>
<reference evidence="2" key="2">
    <citation type="submission" date="2019-01" db="EMBL/GenBank/DDBJ databases">
        <authorList>
            <person name="Graves T."/>
            <person name="Eichler E.E."/>
            <person name="Wilson R.K."/>
        </authorList>
    </citation>
    <scope>NUCLEOTIDE SEQUENCE [LARGE SCALE GENOMIC DNA]</scope>
    <source>
        <strain evidence="2">17573</strain>
    </source>
</reference>
<reference evidence="2" key="4">
    <citation type="submission" date="2025-09" db="UniProtKB">
        <authorList>
            <consortium name="Ensembl"/>
        </authorList>
    </citation>
    <scope>IDENTIFICATION</scope>
    <source>
        <strain evidence="2">17573</strain>
    </source>
</reference>
<reference evidence="3" key="1">
    <citation type="journal article" date="2007" name="Science">
        <title>Evolutionary and biomedical insights from the rhesus macaque genome.</title>
        <authorList>
            <person name="Gibbs R.A."/>
            <person name="Rogers J."/>
            <person name="Katze M.G."/>
            <person name="Bumgarner R."/>
            <person name="Weinstock G.M."/>
            <person name="Mardis E.R."/>
            <person name="Remington K.A."/>
            <person name="Strausberg R.L."/>
            <person name="Venter J.C."/>
            <person name="Wilson R.K."/>
            <person name="Batzer M.A."/>
            <person name="Bustamante C.D."/>
            <person name="Eichler E.E."/>
            <person name="Hahn M.W."/>
            <person name="Hardison R.C."/>
            <person name="Makova K.D."/>
            <person name="Miller W."/>
            <person name="Milosavljevic A."/>
            <person name="Palermo R.E."/>
            <person name="Siepel A."/>
            <person name="Sikela J.M."/>
            <person name="Attaway T."/>
            <person name="Bell S."/>
            <person name="Bernard K.E."/>
            <person name="Buhay C.J."/>
            <person name="Chandrabose M.N."/>
            <person name="Dao M."/>
            <person name="Davis C."/>
            <person name="Delehaunty K.D."/>
            <person name="Ding Y."/>
            <person name="Dinh H.H."/>
            <person name="Dugan-Rocha S."/>
            <person name="Fulton L.A."/>
            <person name="Gabisi R.A."/>
            <person name="Garner T.T."/>
            <person name="Godfrey J."/>
            <person name="Hawes A.C."/>
            <person name="Hernandez J."/>
            <person name="Hines S."/>
            <person name="Holder M."/>
            <person name="Hume J."/>
            <person name="Jhangiani S.N."/>
            <person name="Joshi V."/>
            <person name="Khan Z.M."/>
            <person name="Kirkness E.F."/>
            <person name="Cree A."/>
            <person name="Fowler R.G."/>
            <person name="Lee S."/>
            <person name="Lewis L.R."/>
            <person name="Li Z."/>
            <person name="Liu Y.-S."/>
            <person name="Moore S.M."/>
            <person name="Muzny D."/>
            <person name="Nazareth L.V."/>
            <person name="Ngo D.N."/>
            <person name="Okwuonu G.O."/>
            <person name="Pai G."/>
            <person name="Parker D."/>
            <person name="Paul H.A."/>
            <person name="Pfannkoch C."/>
            <person name="Pohl C.S."/>
            <person name="Rogers Y.-H.C."/>
            <person name="Ruiz S.J."/>
            <person name="Sabo A."/>
            <person name="Santibanez J."/>
            <person name="Schneider B.W."/>
            <person name="Smith S.M."/>
            <person name="Sodergren E."/>
            <person name="Svatek A.F."/>
            <person name="Utterback T.R."/>
            <person name="Vattathil S."/>
            <person name="Warren W."/>
            <person name="White C.S."/>
            <person name="Chinwalla A.T."/>
            <person name="Feng Y."/>
            <person name="Halpern A.L."/>
            <person name="Hillier L.W."/>
            <person name="Huang X."/>
            <person name="Minx P."/>
            <person name="Nelson J.O."/>
            <person name="Pepin K.H."/>
            <person name="Qin X."/>
            <person name="Sutton G.G."/>
            <person name="Venter E."/>
            <person name="Walenz B.P."/>
            <person name="Wallis J.W."/>
            <person name="Worley K.C."/>
            <person name="Yang S.-P."/>
            <person name="Jones S.M."/>
            <person name="Marra M.A."/>
            <person name="Rocchi M."/>
            <person name="Schein J.E."/>
            <person name="Baertsch R."/>
            <person name="Clarke L."/>
            <person name="Csuros M."/>
            <person name="Glasscock J."/>
            <person name="Harris R.A."/>
            <person name="Havlak P."/>
            <person name="Jackson A.R."/>
            <person name="Jiang H."/>
            <person name="Liu Y."/>
            <person name="Messina D.N."/>
            <person name="Shen Y."/>
            <person name="Song H.X.-Z."/>
            <person name="Wylie T."/>
            <person name="Zhang L."/>
            <person name="Birney E."/>
            <person name="Han K."/>
            <person name="Konkel M.K."/>
            <person name="Lee J."/>
            <person name="Smit A.F.A."/>
            <person name="Ullmer B."/>
            <person name="Wang H."/>
            <person name="Xing J."/>
            <person name="Burhans R."/>
            <person name="Cheng Z."/>
            <person name="Karro J.E."/>
            <person name="Ma J."/>
            <person name="Raney B."/>
            <person name="She X."/>
            <person name="Cox M.J."/>
            <person name="Demuth J.P."/>
            <person name="Dumas L.J."/>
            <person name="Han S.-G."/>
            <person name="Hopkins J."/>
            <person name="Karimpour-Fard A."/>
            <person name="Kim Y.H."/>
            <person name="Pollack J.R."/>
            <person name="Vinar T."/>
            <person name="Addo-Quaye C."/>
            <person name="Degenhardt J."/>
            <person name="Denby A."/>
            <person name="Hubisz M.J."/>
            <person name="Indap A."/>
            <person name="Kosiol C."/>
            <person name="Lahn B.T."/>
            <person name="Lawson H.A."/>
            <person name="Marklein A."/>
            <person name="Nielsen R."/>
            <person name="Vallender E.J."/>
            <person name="Clark A.G."/>
            <person name="Ferguson B."/>
            <person name="Hernandez R.D."/>
            <person name="Hirani K."/>
            <person name="Kehrer-Sawatzki H."/>
            <person name="Kolb J."/>
            <person name="Patil S."/>
            <person name="Pu L.-L."/>
            <person name="Ren Y."/>
            <person name="Smith D.G."/>
            <person name="Wheeler D.A."/>
            <person name="Schenck I."/>
            <person name="Ball E.V."/>
            <person name="Chen R."/>
            <person name="Cooper D.N."/>
            <person name="Giardine B."/>
            <person name="Hsu F."/>
            <person name="Kent W.J."/>
            <person name="Lesk A."/>
            <person name="Nelson D.L."/>
            <person name="O'brien W.E."/>
            <person name="Pruefer K."/>
            <person name="Stenson P.D."/>
            <person name="Wallace J.C."/>
            <person name="Ke H."/>
            <person name="Liu X.-M."/>
            <person name="Wang P."/>
            <person name="Xiang A.P."/>
            <person name="Yang F."/>
            <person name="Barber G.P."/>
            <person name="Haussler D."/>
            <person name="Karolchik D."/>
            <person name="Kern A.D."/>
            <person name="Kuhn R.M."/>
            <person name="Smith K.E."/>
            <person name="Zwieg A.S."/>
        </authorList>
    </citation>
    <scope>NUCLEOTIDE SEQUENCE [LARGE SCALE GENOMIC DNA]</scope>
    <source>
        <strain evidence="3">17573</strain>
    </source>
</reference>
<protein>
    <submittedName>
        <fullName evidence="2">Uncharacterized protein</fullName>
    </submittedName>
</protein>
<keyword evidence="1" id="KW-1133">Transmembrane helix</keyword>
<evidence type="ECO:0000313" key="2">
    <source>
        <dbReference type="Ensembl" id="ENSMMUP00000017859.3"/>
    </source>
</evidence>
<name>F7GUC5_MACMU</name>
<dbReference type="Bgee" id="ENSMMUG00000013585">
    <property type="expression patterns" value="Expressed in fibroblast and 14 other cell types or tissues"/>
</dbReference>
<keyword evidence="3" id="KW-1185">Reference proteome</keyword>
<dbReference type="PANTHER" id="PTHR12138:SF75">
    <property type="entry name" value="SECRETED PROTEIN"/>
    <property type="match status" value="1"/>
</dbReference>
<accession>F7GUC5</accession>
<dbReference type="PANTHER" id="PTHR12138">
    <property type="entry name" value="PRIMATE-EXPANDED PROTEIN FAMILY"/>
    <property type="match status" value="1"/>
</dbReference>
<organism evidence="2 3">
    <name type="scientific">Macaca mulatta</name>
    <name type="common">Rhesus macaque</name>
    <dbReference type="NCBI Taxonomy" id="9544"/>
    <lineage>
        <taxon>Eukaryota</taxon>
        <taxon>Metazoa</taxon>
        <taxon>Chordata</taxon>
        <taxon>Craniata</taxon>
        <taxon>Vertebrata</taxon>
        <taxon>Euteleostomi</taxon>
        <taxon>Mammalia</taxon>
        <taxon>Eutheria</taxon>
        <taxon>Euarchontoglires</taxon>
        <taxon>Primates</taxon>
        <taxon>Haplorrhini</taxon>
        <taxon>Catarrhini</taxon>
        <taxon>Cercopithecidae</taxon>
        <taxon>Cercopithecinae</taxon>
        <taxon>Macaca</taxon>
    </lineage>
</organism>
<dbReference type="Proteomes" id="UP000006718">
    <property type="component" value="Chromosome 7"/>
</dbReference>
<dbReference type="InParanoid" id="F7GUC5"/>
<dbReference type="GeneTree" id="ENSGT00940000163505"/>
<sequence length="217" mass="24792">MSFNHCLPLFDHGIHFVTGKIHAMEVSQAVFALNIFSNQLEFSKCNFIILQISKTHFKHTTLETIRCNFGSLGPGDERLSSISYIEHSRCFHIIPIFLRKWINHFLLGSRFAAFRKALVLANRHGQRAERREHFFKSSTLALFFSFFFFFFFFLRQSLALSPRLECSGAISAHCNLHLSGSRHSPPSASRRVAGTTGARHHAQLIFCIFNRDGVSPC</sequence>
<reference evidence="2" key="3">
    <citation type="submission" date="2025-08" db="UniProtKB">
        <authorList>
            <consortium name="Ensembl"/>
        </authorList>
    </citation>
    <scope>IDENTIFICATION</scope>
    <source>
        <strain evidence="2">17573</strain>
    </source>
</reference>
<dbReference type="STRING" id="9544.ENSMMUP00000017859"/>